<name>A0A3N2CPR3_9ACTN</name>
<evidence type="ECO:0000313" key="2">
    <source>
        <dbReference type="Proteomes" id="UP000281738"/>
    </source>
</evidence>
<proteinExistence type="predicted"/>
<keyword evidence="2" id="KW-1185">Reference proteome</keyword>
<dbReference type="EMBL" id="RKHO01000001">
    <property type="protein sequence ID" value="ROR89503.1"/>
    <property type="molecule type" value="Genomic_DNA"/>
</dbReference>
<sequence>MWFVILLVIVGVCALAYVNRVALLAKVLGQSETRINRQLKRRGR</sequence>
<reference evidence="1 2" key="1">
    <citation type="submission" date="2018-11" db="EMBL/GenBank/DDBJ databases">
        <title>Sequencing the genomes of 1000 actinobacteria strains.</title>
        <authorList>
            <person name="Klenk H.-P."/>
        </authorList>
    </citation>
    <scope>NUCLEOTIDE SEQUENCE [LARGE SCALE GENOMIC DNA]</scope>
    <source>
        <strain evidence="1 2">DSM 12652</strain>
    </source>
</reference>
<evidence type="ECO:0000313" key="1">
    <source>
        <dbReference type="EMBL" id="ROR89503.1"/>
    </source>
</evidence>
<gene>
    <name evidence="1" type="ORF">EDD33_0328</name>
</gene>
<comment type="caution">
    <text evidence="1">The sequence shown here is derived from an EMBL/GenBank/DDBJ whole genome shotgun (WGS) entry which is preliminary data.</text>
</comment>
<organism evidence="1 2">
    <name type="scientific">Nocardioides aurantiacus</name>
    <dbReference type="NCBI Taxonomy" id="86796"/>
    <lineage>
        <taxon>Bacteria</taxon>
        <taxon>Bacillati</taxon>
        <taxon>Actinomycetota</taxon>
        <taxon>Actinomycetes</taxon>
        <taxon>Propionibacteriales</taxon>
        <taxon>Nocardioidaceae</taxon>
        <taxon>Nocardioides</taxon>
    </lineage>
</organism>
<dbReference type="Proteomes" id="UP000281738">
    <property type="component" value="Unassembled WGS sequence"/>
</dbReference>
<dbReference type="RefSeq" id="WP_281274094.1">
    <property type="nucleotide sequence ID" value="NZ_RKHO01000001.1"/>
</dbReference>
<accession>A0A3N2CPR3</accession>
<protein>
    <submittedName>
        <fullName evidence="1">Uncharacterized protein</fullName>
    </submittedName>
</protein>
<dbReference type="AlphaFoldDB" id="A0A3N2CPR3"/>